<proteinExistence type="predicted"/>
<dbReference type="Proteomes" id="UP001501288">
    <property type="component" value="Unassembled WGS sequence"/>
</dbReference>
<gene>
    <name evidence="1" type="ORF">GCM10009762_24630</name>
</gene>
<sequence>MSDPVLTARARLAYVSRRDLPHDATTVENARRDLNAAKLERWITETLAAAPPLSDEQRRHLAALIAPAGGAR</sequence>
<keyword evidence="2" id="KW-1185">Reference proteome</keyword>
<comment type="caution">
    <text evidence="1">The sequence shown here is derived from an EMBL/GenBank/DDBJ whole genome shotgun (WGS) entry which is preliminary data.</text>
</comment>
<evidence type="ECO:0008006" key="3">
    <source>
        <dbReference type="Google" id="ProtNLM"/>
    </source>
</evidence>
<evidence type="ECO:0000313" key="2">
    <source>
        <dbReference type="Proteomes" id="UP001501288"/>
    </source>
</evidence>
<reference evidence="1 2" key="1">
    <citation type="journal article" date="2019" name="Int. J. Syst. Evol. Microbiol.">
        <title>The Global Catalogue of Microorganisms (GCM) 10K type strain sequencing project: providing services to taxonomists for standard genome sequencing and annotation.</title>
        <authorList>
            <consortium name="The Broad Institute Genomics Platform"/>
            <consortium name="The Broad Institute Genome Sequencing Center for Infectious Disease"/>
            <person name="Wu L."/>
            <person name="Ma J."/>
        </authorList>
    </citation>
    <scope>NUCLEOTIDE SEQUENCE [LARGE SCALE GENOMIC DNA]</scope>
    <source>
        <strain evidence="1 2">JCM 14588</strain>
    </source>
</reference>
<name>A0ABN2C3L4_9MICO</name>
<accession>A0ABN2C3L4</accession>
<protein>
    <recommendedName>
        <fullName evidence="3">PhiRv1 phage protein</fullName>
    </recommendedName>
</protein>
<evidence type="ECO:0000313" key="1">
    <source>
        <dbReference type="EMBL" id="GAA1550656.1"/>
    </source>
</evidence>
<dbReference type="RefSeq" id="WP_346030760.1">
    <property type="nucleotide sequence ID" value="NZ_BAAANV010000052.1"/>
</dbReference>
<dbReference type="EMBL" id="BAAANV010000052">
    <property type="protein sequence ID" value="GAA1550656.1"/>
    <property type="molecule type" value="Genomic_DNA"/>
</dbReference>
<organism evidence="1 2">
    <name type="scientific">Dermacoccus barathri</name>
    <dbReference type="NCBI Taxonomy" id="322601"/>
    <lineage>
        <taxon>Bacteria</taxon>
        <taxon>Bacillati</taxon>
        <taxon>Actinomycetota</taxon>
        <taxon>Actinomycetes</taxon>
        <taxon>Micrococcales</taxon>
        <taxon>Dermacoccaceae</taxon>
        <taxon>Dermacoccus</taxon>
    </lineage>
</organism>